<dbReference type="PANTHER" id="PTHR42781">
    <property type="entry name" value="SPERMIDINE/PUTRESCINE IMPORT ATP-BINDING PROTEIN POTA"/>
    <property type="match status" value="1"/>
</dbReference>
<feature type="domain" description="ABC transporter" evidence="6">
    <location>
        <begin position="28"/>
        <end position="264"/>
    </location>
</feature>
<dbReference type="SMART" id="SM00382">
    <property type="entry name" value="AAA"/>
    <property type="match status" value="1"/>
</dbReference>
<evidence type="ECO:0000256" key="5">
    <source>
        <dbReference type="ARBA" id="ARBA00024722"/>
    </source>
</evidence>
<dbReference type="GO" id="GO:0015697">
    <property type="term" value="P:quaternary ammonium group transport"/>
    <property type="evidence" value="ECO:0007669"/>
    <property type="project" value="UniProtKB-ARBA"/>
</dbReference>
<dbReference type="InterPro" id="IPR027417">
    <property type="entry name" value="P-loop_NTPase"/>
</dbReference>
<evidence type="ECO:0000259" key="6">
    <source>
        <dbReference type="PROSITE" id="PS50893"/>
    </source>
</evidence>
<dbReference type="InterPro" id="IPR050093">
    <property type="entry name" value="ABC_SmlMolc_Importer"/>
</dbReference>
<dbReference type="InterPro" id="IPR003439">
    <property type="entry name" value="ABC_transporter-like_ATP-bd"/>
</dbReference>
<dbReference type="Gene3D" id="3.40.50.300">
    <property type="entry name" value="P-loop containing nucleotide triphosphate hydrolases"/>
    <property type="match status" value="1"/>
</dbReference>
<keyword evidence="3" id="KW-0547">Nucleotide-binding</keyword>
<name>A0A1M7UC21_9BRAD</name>
<dbReference type="EMBL" id="LT670849">
    <property type="protein sequence ID" value="SHN80370.1"/>
    <property type="molecule type" value="Genomic_DNA"/>
</dbReference>
<evidence type="ECO:0000256" key="2">
    <source>
        <dbReference type="ARBA" id="ARBA00022448"/>
    </source>
</evidence>
<dbReference type="FunFam" id="3.40.50.300:FF:000425">
    <property type="entry name" value="Probable ABC transporter, ATP-binding subunit"/>
    <property type="match status" value="1"/>
</dbReference>
<dbReference type="PROSITE" id="PS50893">
    <property type="entry name" value="ABC_TRANSPORTER_2"/>
    <property type="match status" value="1"/>
</dbReference>
<comment type="similarity">
    <text evidence="1">Belongs to the ABC transporter superfamily.</text>
</comment>
<evidence type="ECO:0000313" key="8">
    <source>
        <dbReference type="Proteomes" id="UP000184096"/>
    </source>
</evidence>
<evidence type="ECO:0000256" key="4">
    <source>
        <dbReference type="ARBA" id="ARBA00022840"/>
    </source>
</evidence>
<gene>
    <name evidence="7" type="ORF">SAMN05444170_4293</name>
</gene>
<dbReference type="InterPro" id="IPR003593">
    <property type="entry name" value="AAA+_ATPase"/>
</dbReference>
<dbReference type="PANTHER" id="PTHR42781:SF4">
    <property type="entry name" value="SPERMIDINE_PUTRESCINE IMPORT ATP-BINDING PROTEIN POTA"/>
    <property type="match status" value="1"/>
</dbReference>
<evidence type="ECO:0000313" key="7">
    <source>
        <dbReference type="EMBL" id="SHN80370.1"/>
    </source>
</evidence>
<reference evidence="8" key="1">
    <citation type="submission" date="2016-11" db="EMBL/GenBank/DDBJ databases">
        <authorList>
            <person name="Varghese N."/>
            <person name="Submissions S."/>
        </authorList>
    </citation>
    <scope>NUCLEOTIDE SEQUENCE [LARGE SCALE GENOMIC DNA]</scope>
    <source>
        <strain evidence="8">GAS401</strain>
    </source>
</reference>
<keyword evidence="4 7" id="KW-0067">ATP-binding</keyword>
<dbReference type="AlphaFoldDB" id="A0A1M7UC21"/>
<sequence>MAGALKRPQPRRIPTNDACPQTEVAALIVFDHVGKSFDGGRVKAVDDVSLDVGTCEFLAIVGSSGSGKTTLLRLANRLIEADTGRIIIEGEDVRAADPVGLRRRIGTVFQSGGLFPHMSVAANIGITPKLKGERESDIAATVDELLDLVRLDRKQFRDRFPHELSGGQRQRVGVARALAARPKIVLMDEPFGALDPLTRDALGDDYRALHKELELTTVMITHDMTEAILLADRIAVMREGRILATGTASELAQSGDAYVAELLRTPRRQAERLNAALPGSST</sequence>
<evidence type="ECO:0000256" key="1">
    <source>
        <dbReference type="ARBA" id="ARBA00005417"/>
    </source>
</evidence>
<protein>
    <submittedName>
        <fullName evidence="7">Osmoprotectant transport system ATP-binding protein</fullName>
    </submittedName>
</protein>
<dbReference type="Pfam" id="PF00005">
    <property type="entry name" value="ABC_tran"/>
    <property type="match status" value="1"/>
</dbReference>
<organism evidence="7 8">
    <name type="scientific">Bradyrhizobium erythrophlei</name>
    <dbReference type="NCBI Taxonomy" id="1437360"/>
    <lineage>
        <taxon>Bacteria</taxon>
        <taxon>Pseudomonadati</taxon>
        <taxon>Pseudomonadota</taxon>
        <taxon>Alphaproteobacteria</taxon>
        <taxon>Hyphomicrobiales</taxon>
        <taxon>Nitrobacteraceae</taxon>
        <taxon>Bradyrhizobium</taxon>
    </lineage>
</organism>
<keyword evidence="8" id="KW-1185">Reference proteome</keyword>
<dbReference type="PROSITE" id="PS00211">
    <property type="entry name" value="ABC_TRANSPORTER_1"/>
    <property type="match status" value="1"/>
</dbReference>
<comment type="function">
    <text evidence="5">Involved in beta-(1--&gt;2)glucan export. Transmembrane domains (TMD) form a pore in the inner membrane and the ATP-binding domain (NBD) is responsible for energy generation.</text>
</comment>
<dbReference type="SUPFAM" id="SSF52540">
    <property type="entry name" value="P-loop containing nucleoside triphosphate hydrolases"/>
    <property type="match status" value="1"/>
</dbReference>
<dbReference type="GO" id="GO:0016887">
    <property type="term" value="F:ATP hydrolysis activity"/>
    <property type="evidence" value="ECO:0007669"/>
    <property type="project" value="InterPro"/>
</dbReference>
<dbReference type="GO" id="GO:0005524">
    <property type="term" value="F:ATP binding"/>
    <property type="evidence" value="ECO:0007669"/>
    <property type="project" value="UniProtKB-KW"/>
</dbReference>
<accession>A0A1M7UC21</accession>
<dbReference type="Proteomes" id="UP000184096">
    <property type="component" value="Chromosome I"/>
</dbReference>
<dbReference type="InterPro" id="IPR017871">
    <property type="entry name" value="ABC_transporter-like_CS"/>
</dbReference>
<dbReference type="OrthoDB" id="9802264at2"/>
<proteinExistence type="inferred from homology"/>
<keyword evidence="2" id="KW-0813">Transport</keyword>
<evidence type="ECO:0000256" key="3">
    <source>
        <dbReference type="ARBA" id="ARBA00022741"/>
    </source>
</evidence>